<dbReference type="KEGG" id="dan:6507051"/>
<dbReference type="InterPro" id="IPR026050">
    <property type="entry name" value="C1GALT1/C1GALT1_chp1"/>
</dbReference>
<feature type="chain" id="PRO_5002789610" description="Glycoprotein-N-acetylgalactosamine 3-beta-galactosyltransferase 1" evidence="23">
    <location>
        <begin position="22"/>
        <end position="341"/>
    </location>
</feature>
<evidence type="ECO:0000256" key="3">
    <source>
        <dbReference type="ARBA" id="ARBA00004922"/>
    </source>
</evidence>
<dbReference type="FunCoup" id="B3M5E2">
    <property type="interactions" value="36"/>
</dbReference>
<evidence type="ECO:0000259" key="24">
    <source>
        <dbReference type="Pfam" id="PF02434"/>
    </source>
</evidence>
<evidence type="ECO:0000256" key="16">
    <source>
        <dbReference type="ARBA" id="ARBA00023180"/>
    </source>
</evidence>
<comment type="similarity">
    <text evidence="4">Belongs to the glycosyltransferase 31 family. Beta3-Gal-T subfamily.</text>
</comment>
<organism evidence="25 26">
    <name type="scientific">Drosophila ananassae</name>
    <name type="common">Fruit fly</name>
    <dbReference type="NCBI Taxonomy" id="7217"/>
    <lineage>
        <taxon>Eukaryota</taxon>
        <taxon>Metazoa</taxon>
        <taxon>Ecdysozoa</taxon>
        <taxon>Arthropoda</taxon>
        <taxon>Hexapoda</taxon>
        <taxon>Insecta</taxon>
        <taxon>Pterygota</taxon>
        <taxon>Neoptera</taxon>
        <taxon>Endopterygota</taxon>
        <taxon>Diptera</taxon>
        <taxon>Brachycera</taxon>
        <taxon>Muscomorpha</taxon>
        <taxon>Ephydroidea</taxon>
        <taxon>Drosophilidae</taxon>
        <taxon>Drosophila</taxon>
        <taxon>Sophophora</taxon>
    </lineage>
</organism>
<comment type="subunit">
    <text evidence="5">Homodimer; disulfide-linked.</text>
</comment>
<protein>
    <recommendedName>
        <fullName evidence="18">Glycoprotein-N-acetylgalactosamine 3-beta-galactosyltransferase 1</fullName>
        <ecNumber evidence="6">2.4.1.122</ecNumber>
    </recommendedName>
    <alternativeName>
        <fullName evidence="20">Core 1 O-glycan T-synthase</fullName>
    </alternativeName>
    <alternativeName>
        <fullName evidence="21">Core 1 UDP-galactose:N-acetylgalactosamine-alpha-R beta 1,3-galactosyltransferase 1</fullName>
    </alternativeName>
    <alternativeName>
        <fullName evidence="19">Core 1 beta1,3-galactosyltransferase 1</fullName>
    </alternativeName>
</protein>
<keyword evidence="7 25" id="KW-0328">Glycosyltransferase</keyword>
<keyword evidence="11" id="KW-0547">Nucleotide-binding</keyword>
<dbReference type="GO" id="GO:0016020">
    <property type="term" value="C:membrane"/>
    <property type="evidence" value="ECO:0007669"/>
    <property type="project" value="UniProtKB-SubCell"/>
</dbReference>
<dbReference type="InterPro" id="IPR003378">
    <property type="entry name" value="Fringe-like_glycosylTrfase"/>
</dbReference>
<evidence type="ECO:0000256" key="1">
    <source>
        <dbReference type="ARBA" id="ARBA00001936"/>
    </source>
</evidence>
<evidence type="ECO:0000256" key="15">
    <source>
        <dbReference type="ARBA" id="ARBA00023157"/>
    </source>
</evidence>
<evidence type="ECO:0000256" key="14">
    <source>
        <dbReference type="ARBA" id="ARBA00023136"/>
    </source>
</evidence>
<keyword evidence="15" id="KW-1015">Disulfide bond</keyword>
<keyword evidence="12" id="KW-0735">Signal-anchor</keyword>
<keyword evidence="14" id="KW-0472">Membrane</keyword>
<dbReference type="GO" id="GO:0000166">
    <property type="term" value="F:nucleotide binding"/>
    <property type="evidence" value="ECO:0007669"/>
    <property type="project" value="UniProtKB-KW"/>
</dbReference>
<comment type="pathway">
    <text evidence="3">Protein modification; protein glycosylation.</text>
</comment>
<keyword evidence="17" id="KW-0464">Manganese</keyword>
<evidence type="ECO:0000256" key="17">
    <source>
        <dbReference type="ARBA" id="ARBA00023211"/>
    </source>
</evidence>
<evidence type="ECO:0000256" key="4">
    <source>
        <dbReference type="ARBA" id="ARBA00006462"/>
    </source>
</evidence>
<evidence type="ECO:0000256" key="11">
    <source>
        <dbReference type="ARBA" id="ARBA00022741"/>
    </source>
</evidence>
<dbReference type="OMA" id="ISFHYTK"/>
<evidence type="ECO:0000313" key="26">
    <source>
        <dbReference type="Proteomes" id="UP000007801"/>
    </source>
</evidence>
<evidence type="ECO:0000256" key="6">
    <source>
        <dbReference type="ARBA" id="ARBA00012557"/>
    </source>
</evidence>
<evidence type="ECO:0000256" key="12">
    <source>
        <dbReference type="ARBA" id="ARBA00022968"/>
    </source>
</evidence>
<reference evidence="25 26" key="1">
    <citation type="journal article" date="2007" name="Nature">
        <title>Evolution of genes and genomes on the Drosophila phylogeny.</title>
        <authorList>
            <consortium name="Drosophila 12 Genomes Consortium"/>
            <person name="Clark A.G."/>
            <person name="Eisen M.B."/>
            <person name="Smith D.R."/>
            <person name="Bergman C.M."/>
            <person name="Oliver B."/>
            <person name="Markow T.A."/>
            <person name="Kaufman T.C."/>
            <person name="Kellis M."/>
            <person name="Gelbart W."/>
            <person name="Iyer V.N."/>
            <person name="Pollard D.A."/>
            <person name="Sackton T.B."/>
            <person name="Larracuente A.M."/>
            <person name="Singh N.D."/>
            <person name="Abad J.P."/>
            <person name="Abt D.N."/>
            <person name="Adryan B."/>
            <person name="Aguade M."/>
            <person name="Akashi H."/>
            <person name="Anderson W.W."/>
            <person name="Aquadro C.F."/>
            <person name="Ardell D.H."/>
            <person name="Arguello R."/>
            <person name="Artieri C.G."/>
            <person name="Barbash D.A."/>
            <person name="Barker D."/>
            <person name="Barsanti P."/>
            <person name="Batterham P."/>
            <person name="Batzoglou S."/>
            <person name="Begun D."/>
            <person name="Bhutkar A."/>
            <person name="Blanco E."/>
            <person name="Bosak S.A."/>
            <person name="Bradley R.K."/>
            <person name="Brand A.D."/>
            <person name="Brent M.R."/>
            <person name="Brooks A.N."/>
            <person name="Brown R.H."/>
            <person name="Butlin R.K."/>
            <person name="Caggese C."/>
            <person name="Calvi B.R."/>
            <person name="Bernardo de Carvalho A."/>
            <person name="Caspi A."/>
            <person name="Castrezana S."/>
            <person name="Celniker S.E."/>
            <person name="Chang J.L."/>
            <person name="Chapple C."/>
            <person name="Chatterji S."/>
            <person name="Chinwalla A."/>
            <person name="Civetta A."/>
            <person name="Clifton S.W."/>
            <person name="Comeron J.M."/>
            <person name="Costello J.C."/>
            <person name="Coyne J.A."/>
            <person name="Daub J."/>
            <person name="David R.G."/>
            <person name="Delcher A.L."/>
            <person name="Delehaunty K."/>
            <person name="Do C.B."/>
            <person name="Ebling H."/>
            <person name="Edwards K."/>
            <person name="Eickbush T."/>
            <person name="Evans J.D."/>
            <person name="Filipski A."/>
            <person name="Findeiss S."/>
            <person name="Freyhult E."/>
            <person name="Fulton L."/>
            <person name="Fulton R."/>
            <person name="Garcia A.C."/>
            <person name="Gardiner A."/>
            <person name="Garfield D.A."/>
            <person name="Garvin B.E."/>
            <person name="Gibson G."/>
            <person name="Gilbert D."/>
            <person name="Gnerre S."/>
            <person name="Godfrey J."/>
            <person name="Good R."/>
            <person name="Gotea V."/>
            <person name="Gravely B."/>
            <person name="Greenberg A.J."/>
            <person name="Griffiths-Jones S."/>
            <person name="Gross S."/>
            <person name="Guigo R."/>
            <person name="Gustafson E.A."/>
            <person name="Haerty W."/>
            <person name="Hahn M.W."/>
            <person name="Halligan D.L."/>
            <person name="Halpern A.L."/>
            <person name="Halter G.M."/>
            <person name="Han M.V."/>
            <person name="Heger A."/>
            <person name="Hillier L."/>
            <person name="Hinrichs A.S."/>
            <person name="Holmes I."/>
            <person name="Hoskins R.A."/>
            <person name="Hubisz M.J."/>
            <person name="Hultmark D."/>
            <person name="Huntley M.A."/>
            <person name="Jaffe D.B."/>
            <person name="Jagadeeshan S."/>
            <person name="Jeck W.R."/>
            <person name="Johnson J."/>
            <person name="Jones C.D."/>
            <person name="Jordan W.C."/>
            <person name="Karpen G.H."/>
            <person name="Kataoka E."/>
            <person name="Keightley P.D."/>
            <person name="Kheradpour P."/>
            <person name="Kirkness E.F."/>
            <person name="Koerich L.B."/>
            <person name="Kristiansen K."/>
            <person name="Kudrna D."/>
            <person name="Kulathinal R.J."/>
            <person name="Kumar S."/>
            <person name="Kwok R."/>
            <person name="Lander E."/>
            <person name="Langley C.H."/>
            <person name="Lapoint R."/>
            <person name="Lazzaro B.P."/>
            <person name="Lee S.J."/>
            <person name="Levesque L."/>
            <person name="Li R."/>
            <person name="Lin C.F."/>
            <person name="Lin M.F."/>
            <person name="Lindblad-Toh K."/>
            <person name="Llopart A."/>
            <person name="Long M."/>
            <person name="Low L."/>
            <person name="Lozovsky E."/>
            <person name="Lu J."/>
            <person name="Luo M."/>
            <person name="Machado C.A."/>
            <person name="Makalowski W."/>
            <person name="Marzo M."/>
            <person name="Matsuda M."/>
            <person name="Matzkin L."/>
            <person name="McAllister B."/>
            <person name="McBride C.S."/>
            <person name="McKernan B."/>
            <person name="McKernan K."/>
            <person name="Mendez-Lago M."/>
            <person name="Minx P."/>
            <person name="Mollenhauer M.U."/>
            <person name="Montooth K."/>
            <person name="Mount S.M."/>
            <person name="Mu X."/>
            <person name="Myers E."/>
            <person name="Negre B."/>
            <person name="Newfeld S."/>
            <person name="Nielsen R."/>
            <person name="Noor M.A."/>
            <person name="O'Grady P."/>
            <person name="Pachter L."/>
            <person name="Papaceit M."/>
            <person name="Parisi M.J."/>
            <person name="Parisi M."/>
            <person name="Parts L."/>
            <person name="Pedersen J.S."/>
            <person name="Pesole G."/>
            <person name="Phillippy A.M."/>
            <person name="Ponting C.P."/>
            <person name="Pop M."/>
            <person name="Porcelli D."/>
            <person name="Powell J.R."/>
            <person name="Prohaska S."/>
            <person name="Pruitt K."/>
            <person name="Puig M."/>
            <person name="Quesneville H."/>
            <person name="Ram K.R."/>
            <person name="Rand D."/>
            <person name="Rasmussen M.D."/>
            <person name="Reed L.K."/>
            <person name="Reenan R."/>
            <person name="Reily A."/>
            <person name="Remington K.A."/>
            <person name="Rieger T.T."/>
            <person name="Ritchie M.G."/>
            <person name="Robin C."/>
            <person name="Rogers Y.H."/>
            <person name="Rohde C."/>
            <person name="Rozas J."/>
            <person name="Rubenfield M.J."/>
            <person name="Ruiz A."/>
            <person name="Russo S."/>
            <person name="Salzberg S.L."/>
            <person name="Sanchez-Gracia A."/>
            <person name="Saranga D.J."/>
            <person name="Sato H."/>
            <person name="Schaeffer S.W."/>
            <person name="Schatz M.C."/>
            <person name="Schlenke T."/>
            <person name="Schwartz R."/>
            <person name="Segarra C."/>
            <person name="Singh R.S."/>
            <person name="Sirot L."/>
            <person name="Sirota M."/>
            <person name="Sisneros N.B."/>
            <person name="Smith C.D."/>
            <person name="Smith T.F."/>
            <person name="Spieth J."/>
            <person name="Stage D.E."/>
            <person name="Stark A."/>
            <person name="Stephan W."/>
            <person name="Strausberg R.L."/>
            <person name="Strempel S."/>
            <person name="Sturgill D."/>
            <person name="Sutton G."/>
            <person name="Sutton G.G."/>
            <person name="Tao W."/>
            <person name="Teichmann S."/>
            <person name="Tobari Y.N."/>
            <person name="Tomimura Y."/>
            <person name="Tsolas J.M."/>
            <person name="Valente V.L."/>
            <person name="Venter E."/>
            <person name="Venter J.C."/>
            <person name="Vicario S."/>
            <person name="Vieira F.G."/>
            <person name="Vilella A.J."/>
            <person name="Villasante A."/>
            <person name="Walenz B."/>
            <person name="Wang J."/>
            <person name="Wasserman M."/>
            <person name="Watts T."/>
            <person name="Wilson D."/>
            <person name="Wilson R.K."/>
            <person name="Wing R.A."/>
            <person name="Wolfner M.F."/>
            <person name="Wong A."/>
            <person name="Wong G.K."/>
            <person name="Wu C.I."/>
            <person name="Wu G."/>
            <person name="Yamamoto D."/>
            <person name="Yang H.P."/>
            <person name="Yang S.P."/>
            <person name="Yorke J.A."/>
            <person name="Yoshida K."/>
            <person name="Zdobnov E."/>
            <person name="Zhang P."/>
            <person name="Zhang Y."/>
            <person name="Zimin A.V."/>
            <person name="Baldwin J."/>
            <person name="Abdouelleil A."/>
            <person name="Abdulkadir J."/>
            <person name="Abebe A."/>
            <person name="Abera B."/>
            <person name="Abreu J."/>
            <person name="Acer S.C."/>
            <person name="Aftuck L."/>
            <person name="Alexander A."/>
            <person name="An P."/>
            <person name="Anderson E."/>
            <person name="Anderson S."/>
            <person name="Arachi H."/>
            <person name="Azer M."/>
            <person name="Bachantsang P."/>
            <person name="Barry A."/>
            <person name="Bayul T."/>
            <person name="Berlin A."/>
            <person name="Bessette D."/>
            <person name="Bloom T."/>
            <person name="Blye J."/>
            <person name="Boguslavskiy L."/>
            <person name="Bonnet C."/>
            <person name="Boukhgalter B."/>
            <person name="Bourzgui I."/>
            <person name="Brown A."/>
            <person name="Cahill P."/>
            <person name="Channer S."/>
            <person name="Cheshatsang Y."/>
            <person name="Chuda L."/>
            <person name="Citroen M."/>
            <person name="Collymore A."/>
            <person name="Cooke P."/>
            <person name="Costello M."/>
            <person name="D'Aco K."/>
            <person name="Daza R."/>
            <person name="De Haan G."/>
            <person name="DeGray S."/>
            <person name="DeMaso C."/>
            <person name="Dhargay N."/>
            <person name="Dooley K."/>
            <person name="Dooley E."/>
            <person name="Doricent M."/>
            <person name="Dorje P."/>
            <person name="Dorjee K."/>
            <person name="Dupes A."/>
            <person name="Elong R."/>
            <person name="Falk J."/>
            <person name="Farina A."/>
            <person name="Faro S."/>
            <person name="Ferguson D."/>
            <person name="Fisher S."/>
            <person name="Foley C.D."/>
            <person name="Franke A."/>
            <person name="Friedrich D."/>
            <person name="Gadbois L."/>
            <person name="Gearin G."/>
            <person name="Gearin C.R."/>
            <person name="Giannoukos G."/>
            <person name="Goode T."/>
            <person name="Graham J."/>
            <person name="Grandbois E."/>
            <person name="Grewal S."/>
            <person name="Gyaltsen K."/>
            <person name="Hafez N."/>
            <person name="Hagos B."/>
            <person name="Hall J."/>
            <person name="Henson C."/>
            <person name="Hollinger A."/>
            <person name="Honan T."/>
            <person name="Huard M.D."/>
            <person name="Hughes L."/>
            <person name="Hurhula B."/>
            <person name="Husby M.E."/>
            <person name="Kamat A."/>
            <person name="Kanga B."/>
            <person name="Kashin S."/>
            <person name="Khazanovich D."/>
            <person name="Kisner P."/>
            <person name="Lance K."/>
            <person name="Lara M."/>
            <person name="Lee W."/>
            <person name="Lennon N."/>
            <person name="Letendre F."/>
            <person name="LeVine R."/>
            <person name="Lipovsky A."/>
            <person name="Liu X."/>
            <person name="Liu J."/>
            <person name="Liu S."/>
            <person name="Lokyitsang T."/>
            <person name="Lokyitsang Y."/>
            <person name="Lubonja R."/>
            <person name="Lui A."/>
            <person name="MacDonald P."/>
            <person name="Magnisalis V."/>
            <person name="Maru K."/>
            <person name="Matthews C."/>
            <person name="McCusker W."/>
            <person name="McDonough S."/>
            <person name="Mehta T."/>
            <person name="Meldrim J."/>
            <person name="Meneus L."/>
            <person name="Mihai O."/>
            <person name="Mihalev A."/>
            <person name="Mihova T."/>
            <person name="Mittelman R."/>
            <person name="Mlenga V."/>
            <person name="Montmayeur A."/>
            <person name="Mulrain L."/>
            <person name="Navidi A."/>
            <person name="Naylor J."/>
            <person name="Negash T."/>
            <person name="Nguyen T."/>
            <person name="Nguyen N."/>
            <person name="Nicol R."/>
            <person name="Norbu C."/>
            <person name="Norbu N."/>
            <person name="Novod N."/>
            <person name="O'Neill B."/>
            <person name="Osman S."/>
            <person name="Markiewicz E."/>
            <person name="Oyono O.L."/>
            <person name="Patti C."/>
            <person name="Phunkhang P."/>
            <person name="Pierre F."/>
            <person name="Priest M."/>
            <person name="Raghuraman S."/>
            <person name="Rege F."/>
            <person name="Reyes R."/>
            <person name="Rise C."/>
            <person name="Rogov P."/>
            <person name="Ross K."/>
            <person name="Ryan E."/>
            <person name="Settipalli S."/>
            <person name="Shea T."/>
            <person name="Sherpa N."/>
            <person name="Shi L."/>
            <person name="Shih D."/>
            <person name="Sparrow T."/>
            <person name="Spaulding J."/>
            <person name="Stalker J."/>
            <person name="Stange-Thomann N."/>
            <person name="Stavropoulos S."/>
            <person name="Stone C."/>
            <person name="Strader C."/>
            <person name="Tesfaye S."/>
            <person name="Thomson T."/>
            <person name="Thoulutsang Y."/>
            <person name="Thoulutsang D."/>
            <person name="Topham K."/>
            <person name="Topping I."/>
            <person name="Tsamla T."/>
            <person name="Vassiliev H."/>
            <person name="Vo A."/>
            <person name="Wangchuk T."/>
            <person name="Wangdi T."/>
            <person name="Weiand M."/>
            <person name="Wilkinson J."/>
            <person name="Wilson A."/>
            <person name="Yadav S."/>
            <person name="Young G."/>
            <person name="Yu Q."/>
            <person name="Zembek L."/>
            <person name="Zhong D."/>
            <person name="Zimmer A."/>
            <person name="Zwirko Z."/>
            <person name="Jaffe D.B."/>
            <person name="Alvarez P."/>
            <person name="Brockman W."/>
            <person name="Butler J."/>
            <person name="Chin C."/>
            <person name="Gnerre S."/>
            <person name="Grabherr M."/>
            <person name="Kleber M."/>
            <person name="Mauceli E."/>
            <person name="MacCallum I."/>
        </authorList>
    </citation>
    <scope>NUCLEOTIDE SEQUENCE [LARGE SCALE GENOMIC DNA]</scope>
    <source>
        <strain evidence="26">Tucson 14024-0371.13</strain>
    </source>
</reference>
<proteinExistence type="inferred from homology"/>
<evidence type="ECO:0000256" key="13">
    <source>
        <dbReference type="ARBA" id="ARBA00022989"/>
    </source>
</evidence>
<evidence type="ECO:0000256" key="23">
    <source>
        <dbReference type="SAM" id="SignalP"/>
    </source>
</evidence>
<dbReference type="PANTHER" id="PTHR23033">
    <property type="entry name" value="BETA1,3-GALACTOSYLTRANSFERASE"/>
    <property type="match status" value="1"/>
</dbReference>
<accession>B3M5E2</accession>
<dbReference type="Proteomes" id="UP000007801">
    <property type="component" value="Unassembled WGS sequence"/>
</dbReference>
<dbReference type="Gene3D" id="3.90.550.50">
    <property type="match status" value="1"/>
</dbReference>
<dbReference type="SMR" id="B3M5E2"/>
<dbReference type="GO" id="GO:0016263">
    <property type="term" value="F:glycoprotein-N-acetylgalactosamine 3-beta-galactosyltransferase activity"/>
    <property type="evidence" value="ECO:0007669"/>
    <property type="project" value="UniProtKB-EC"/>
</dbReference>
<dbReference type="Pfam" id="PF02434">
    <property type="entry name" value="Fringe"/>
    <property type="match status" value="1"/>
</dbReference>
<feature type="signal peptide" evidence="23">
    <location>
        <begin position="1"/>
        <end position="21"/>
    </location>
</feature>
<evidence type="ECO:0000256" key="21">
    <source>
        <dbReference type="ARBA" id="ARBA00043065"/>
    </source>
</evidence>
<comment type="function">
    <text evidence="22">Glycosyltransferase that generates the core 1 O-glycan Gal-beta1-3GalNAc-alpha1-Ser/Thr (T antigen), which is a precursor for many extended O-glycans in glycoproteins.</text>
</comment>
<evidence type="ECO:0000256" key="9">
    <source>
        <dbReference type="ARBA" id="ARBA00022692"/>
    </source>
</evidence>
<keyword evidence="10" id="KW-0479">Metal-binding</keyword>
<keyword evidence="16" id="KW-0325">Glycoprotein</keyword>
<comment type="subcellular location">
    <subcellularLocation>
        <location evidence="2">Membrane</location>
        <topology evidence="2">Single-pass type II membrane protein</topology>
    </subcellularLocation>
</comment>
<dbReference type="PANTHER" id="PTHR23033:SF14">
    <property type="entry name" value="GLYCOPROTEIN-N-ACETYLGALACTOSAMINE 3-BETA-GALACTOSYLTRANSFERASE 1-RELATED"/>
    <property type="match status" value="1"/>
</dbReference>
<gene>
    <name evidence="25" type="primary">Dana\GF24418</name>
    <name evidence="25" type="synonym">dana_GLEANR_9140</name>
    <name evidence="25" type="ORF">GF24418</name>
</gene>
<dbReference type="InParanoid" id="B3M5E2"/>
<evidence type="ECO:0000256" key="8">
    <source>
        <dbReference type="ARBA" id="ARBA00022679"/>
    </source>
</evidence>
<keyword evidence="26" id="KW-1185">Reference proteome</keyword>
<evidence type="ECO:0000256" key="5">
    <source>
        <dbReference type="ARBA" id="ARBA00011748"/>
    </source>
</evidence>
<dbReference type="OrthoDB" id="414175at2759"/>
<dbReference type="STRING" id="7217.B3M5E2"/>
<keyword evidence="8 25" id="KW-0808">Transferase</keyword>
<evidence type="ECO:0000256" key="22">
    <source>
        <dbReference type="ARBA" id="ARBA00059245"/>
    </source>
</evidence>
<evidence type="ECO:0000256" key="7">
    <source>
        <dbReference type="ARBA" id="ARBA00022676"/>
    </source>
</evidence>
<name>B3M5E2_DROAN</name>
<evidence type="ECO:0000256" key="19">
    <source>
        <dbReference type="ARBA" id="ARBA00041226"/>
    </source>
</evidence>
<dbReference type="EMBL" id="CH902618">
    <property type="protein sequence ID" value="EDV39552.1"/>
    <property type="molecule type" value="Genomic_DNA"/>
</dbReference>
<dbReference type="eggNOG" id="KOG2246">
    <property type="taxonomic scope" value="Eukaryota"/>
</dbReference>
<feature type="domain" description="Fringe-like glycosyltransferase" evidence="24">
    <location>
        <begin position="65"/>
        <end position="228"/>
    </location>
</feature>
<keyword evidence="13" id="KW-1133">Transmembrane helix</keyword>
<dbReference type="GeneID" id="6507051"/>
<keyword evidence="9" id="KW-0812">Transmembrane</keyword>
<sequence length="341" mass="39350">MYRNVLCLVLGLIIGIQLTDLFEYFQLTDSGFGSTAITKIEAEEATPQLLTEQELSNWLYNETRVLCMVLTMPQNHESKASRVKRTWGKRCNKLIFISSQADLELGAIDMGVPEGRSNLYPKIRKAMAYVYKNYGEDYDWFLKADDDTFVIMENLRYFLYPYDPEAALYFGHKFRTSFPQGYMSGGAGYVLSRDALRRLNLFALNNTEFCPLNQGSEDRQIGYCLRNVGVVAGDSRDEEGRERFMPMGLRNLLPSFPADGWWPKTTFYAPQSEDVCSNTAISSHYVKSHEFDMFEFLVYRLKVFGVSGFQKSLPYRLDAKQLENQMQYWSKAKTTNSKKIF</sequence>
<dbReference type="GO" id="GO:0030145">
    <property type="term" value="F:manganese ion binding"/>
    <property type="evidence" value="ECO:0007669"/>
    <property type="project" value="UniProtKB-ARBA"/>
</dbReference>
<evidence type="ECO:0000256" key="18">
    <source>
        <dbReference type="ARBA" id="ARBA00040898"/>
    </source>
</evidence>
<evidence type="ECO:0000256" key="20">
    <source>
        <dbReference type="ARBA" id="ARBA00042009"/>
    </source>
</evidence>
<dbReference type="UniPathway" id="UPA00378"/>
<dbReference type="AlphaFoldDB" id="B3M5E2"/>
<evidence type="ECO:0000313" key="25">
    <source>
        <dbReference type="EMBL" id="EDV39552.1"/>
    </source>
</evidence>
<keyword evidence="23" id="KW-0732">Signal</keyword>
<dbReference type="HOGENOM" id="CLU_035857_0_0_1"/>
<dbReference type="PhylomeDB" id="B3M5E2"/>
<dbReference type="EC" id="2.4.1.122" evidence="6"/>
<dbReference type="FunFam" id="3.90.550.50:FF:000017">
    <property type="entry name" value="Glycoprotein-N-acetylgalactosamine 3-beta-galactosyltransferase 1"/>
    <property type="match status" value="1"/>
</dbReference>
<evidence type="ECO:0000256" key="10">
    <source>
        <dbReference type="ARBA" id="ARBA00022723"/>
    </source>
</evidence>
<evidence type="ECO:0000256" key="2">
    <source>
        <dbReference type="ARBA" id="ARBA00004606"/>
    </source>
</evidence>
<comment type="cofactor">
    <cofactor evidence="1">
        <name>Mn(2+)</name>
        <dbReference type="ChEBI" id="CHEBI:29035"/>
    </cofactor>
</comment>